<dbReference type="EMBL" id="JACVVK020000093">
    <property type="protein sequence ID" value="KAK7493460.1"/>
    <property type="molecule type" value="Genomic_DNA"/>
</dbReference>
<comment type="caution">
    <text evidence="2">The sequence shown here is derived from an EMBL/GenBank/DDBJ whole genome shotgun (WGS) entry which is preliminary data.</text>
</comment>
<evidence type="ECO:0000256" key="1">
    <source>
        <dbReference type="SAM" id="MobiDB-lite"/>
    </source>
</evidence>
<evidence type="ECO:0000313" key="2">
    <source>
        <dbReference type="EMBL" id="KAK7493460.1"/>
    </source>
</evidence>
<accession>A0ABD0L1X3</accession>
<feature type="non-terminal residue" evidence="2">
    <location>
        <position position="1"/>
    </location>
</feature>
<sequence>EGKVTSPDDSGSSRPGPPASPGNDDTAQQHDRDESFAHYIGFALPSLQSIVCSTVTAESTTKAAATGT</sequence>
<dbReference type="AlphaFoldDB" id="A0ABD0L1X3"/>
<feature type="non-terminal residue" evidence="2">
    <location>
        <position position="68"/>
    </location>
</feature>
<organism evidence="2 3">
    <name type="scientific">Batillaria attramentaria</name>
    <dbReference type="NCBI Taxonomy" id="370345"/>
    <lineage>
        <taxon>Eukaryota</taxon>
        <taxon>Metazoa</taxon>
        <taxon>Spiralia</taxon>
        <taxon>Lophotrochozoa</taxon>
        <taxon>Mollusca</taxon>
        <taxon>Gastropoda</taxon>
        <taxon>Caenogastropoda</taxon>
        <taxon>Sorbeoconcha</taxon>
        <taxon>Cerithioidea</taxon>
        <taxon>Batillariidae</taxon>
        <taxon>Batillaria</taxon>
    </lineage>
</organism>
<feature type="region of interest" description="Disordered" evidence="1">
    <location>
        <begin position="1"/>
        <end position="33"/>
    </location>
</feature>
<keyword evidence="3" id="KW-1185">Reference proteome</keyword>
<proteinExistence type="predicted"/>
<name>A0ABD0L1X3_9CAEN</name>
<protein>
    <submittedName>
        <fullName evidence="2">Uncharacterized protein</fullName>
    </submittedName>
</protein>
<gene>
    <name evidence="2" type="ORF">BaRGS_00015360</name>
</gene>
<reference evidence="2 3" key="1">
    <citation type="journal article" date="2023" name="Sci. Data">
        <title>Genome assembly of the Korean intertidal mud-creeper Batillaria attramentaria.</title>
        <authorList>
            <person name="Patra A.K."/>
            <person name="Ho P.T."/>
            <person name="Jun S."/>
            <person name="Lee S.J."/>
            <person name="Kim Y."/>
            <person name="Won Y.J."/>
        </authorList>
    </citation>
    <scope>NUCLEOTIDE SEQUENCE [LARGE SCALE GENOMIC DNA]</scope>
    <source>
        <strain evidence="2">Wonlab-2016</strain>
    </source>
</reference>
<dbReference type="Proteomes" id="UP001519460">
    <property type="component" value="Unassembled WGS sequence"/>
</dbReference>
<evidence type="ECO:0000313" key="3">
    <source>
        <dbReference type="Proteomes" id="UP001519460"/>
    </source>
</evidence>